<evidence type="ECO:0000313" key="2">
    <source>
        <dbReference type="EMBL" id="CAL1371208.1"/>
    </source>
</evidence>
<proteinExistence type="predicted"/>
<evidence type="ECO:0000256" key="1">
    <source>
        <dbReference type="SAM" id="MobiDB-lite"/>
    </source>
</evidence>
<organism evidence="2 3">
    <name type="scientific">Linum trigynum</name>
    <dbReference type="NCBI Taxonomy" id="586398"/>
    <lineage>
        <taxon>Eukaryota</taxon>
        <taxon>Viridiplantae</taxon>
        <taxon>Streptophyta</taxon>
        <taxon>Embryophyta</taxon>
        <taxon>Tracheophyta</taxon>
        <taxon>Spermatophyta</taxon>
        <taxon>Magnoliopsida</taxon>
        <taxon>eudicotyledons</taxon>
        <taxon>Gunneridae</taxon>
        <taxon>Pentapetalae</taxon>
        <taxon>rosids</taxon>
        <taxon>fabids</taxon>
        <taxon>Malpighiales</taxon>
        <taxon>Linaceae</taxon>
        <taxon>Linum</taxon>
    </lineage>
</organism>
<feature type="compositionally biased region" description="Low complexity" evidence="1">
    <location>
        <begin position="112"/>
        <end position="129"/>
    </location>
</feature>
<feature type="compositionally biased region" description="Basic and acidic residues" evidence="1">
    <location>
        <begin position="130"/>
        <end position="141"/>
    </location>
</feature>
<gene>
    <name evidence="2" type="ORF">LTRI10_LOCUS13285</name>
</gene>
<feature type="region of interest" description="Disordered" evidence="1">
    <location>
        <begin position="112"/>
        <end position="147"/>
    </location>
</feature>
<dbReference type="EMBL" id="OZ034815">
    <property type="protein sequence ID" value="CAL1371208.1"/>
    <property type="molecule type" value="Genomic_DNA"/>
</dbReference>
<accession>A0AAV2DBC5</accession>
<evidence type="ECO:0000313" key="3">
    <source>
        <dbReference type="Proteomes" id="UP001497516"/>
    </source>
</evidence>
<keyword evidence="3" id="KW-1185">Reference proteome</keyword>
<reference evidence="2 3" key="1">
    <citation type="submission" date="2024-04" db="EMBL/GenBank/DDBJ databases">
        <authorList>
            <person name="Fracassetti M."/>
        </authorList>
    </citation>
    <scope>NUCLEOTIDE SEQUENCE [LARGE SCALE GENOMIC DNA]</scope>
</reference>
<sequence length="220" mass="25289">MQCFKESFDMARLESSTTTTGIGQSSITLLQERFKQLRRAKEMREEKKMSKIMDLKPTNNHTSNRKLHLHPHLFKSSPSSSVVVKSKAMMLGFESARFDSLLNKSSGASQSQSLVFSSSPSSSSLSLRHNSNDSHHHDRERNKTKKLYCRHRHEKKKKSLEYYCDIGKFLQVNNNGSDRAEKVVRQYDIMSNVHHPGDQKMMKRFDHMGGSDDIDTSLHL</sequence>
<name>A0AAV2DBC5_9ROSI</name>
<dbReference type="PANTHER" id="PTHR34570:SF12">
    <property type="entry name" value="EXPRESSED PROTEIN"/>
    <property type="match status" value="1"/>
</dbReference>
<dbReference type="PANTHER" id="PTHR34570">
    <property type="entry name" value="OS03G0593100 PROTEIN"/>
    <property type="match status" value="1"/>
</dbReference>
<dbReference type="AlphaFoldDB" id="A0AAV2DBC5"/>
<dbReference type="Proteomes" id="UP001497516">
    <property type="component" value="Chromosome 2"/>
</dbReference>
<protein>
    <submittedName>
        <fullName evidence="2">Uncharacterized protein</fullName>
    </submittedName>
</protein>